<dbReference type="PRINTS" id="PR00714">
    <property type="entry name" value="MAN6PISMRASE"/>
</dbReference>
<dbReference type="NCBIfam" id="TIGR00218">
    <property type="entry name" value="manA"/>
    <property type="match status" value="1"/>
</dbReference>
<feature type="domain" description="Phosphomannose isomerase type I helical insertion" evidence="11">
    <location>
        <begin position="163"/>
        <end position="244"/>
    </location>
</feature>
<dbReference type="EC" id="5.3.1.8" evidence="4"/>
<dbReference type="InterPro" id="IPR046457">
    <property type="entry name" value="PMI_typeI_cat"/>
</dbReference>
<keyword evidence="13" id="KW-1185">Reference proteome</keyword>
<evidence type="ECO:0000256" key="4">
    <source>
        <dbReference type="ARBA" id="ARBA00011956"/>
    </source>
</evidence>
<dbReference type="PANTHER" id="PTHR10309:SF0">
    <property type="entry name" value="MANNOSE-6-PHOSPHATE ISOMERASE"/>
    <property type="match status" value="1"/>
</dbReference>
<feature type="binding site" evidence="9">
    <location>
        <position position="263"/>
    </location>
    <ligand>
        <name>Zn(2+)</name>
        <dbReference type="ChEBI" id="CHEBI:29105"/>
    </ligand>
</feature>
<gene>
    <name evidence="12" type="ORF">CYMTET_10575</name>
</gene>
<dbReference type="Pfam" id="PF20511">
    <property type="entry name" value="PMI_typeI_cat"/>
    <property type="match status" value="1"/>
</dbReference>
<evidence type="ECO:0000256" key="7">
    <source>
        <dbReference type="ARBA" id="ARBA00023235"/>
    </source>
</evidence>
<name>A0AAE0LEB6_9CHLO</name>
<accession>A0AAE0LEB6</accession>
<dbReference type="GO" id="GO:0008270">
    <property type="term" value="F:zinc ion binding"/>
    <property type="evidence" value="ECO:0007669"/>
    <property type="project" value="InterPro"/>
</dbReference>
<feature type="domain" description="Phosphomannose isomerase type I catalytic" evidence="10">
    <location>
        <begin position="1"/>
        <end position="143"/>
    </location>
</feature>
<evidence type="ECO:0000313" key="13">
    <source>
        <dbReference type="Proteomes" id="UP001190700"/>
    </source>
</evidence>
<comment type="caution">
    <text evidence="12">The sequence shown here is derived from an EMBL/GenBank/DDBJ whole genome shotgun (WGS) entry which is preliminary data.</text>
</comment>
<evidence type="ECO:0000256" key="3">
    <source>
        <dbReference type="ARBA" id="ARBA00010772"/>
    </source>
</evidence>
<dbReference type="InterPro" id="IPR046458">
    <property type="entry name" value="PMI_typeI_hel"/>
</dbReference>
<feature type="binding site" evidence="9">
    <location>
        <position position="129"/>
    </location>
    <ligand>
        <name>Zn(2+)</name>
        <dbReference type="ChEBI" id="CHEBI:29105"/>
    </ligand>
</feature>
<evidence type="ECO:0000259" key="11">
    <source>
        <dbReference type="Pfam" id="PF20512"/>
    </source>
</evidence>
<sequence>MLKLICPSQNYDWGKKGGSSEVAKLSTLNSGEAIDESLPYAELWMGTHPNCPAVLSGDQSTTLKAWIEKNPASLGDVVHGRWGAELPFLFKVLSVATALSIQAHPNKQLAEKLHADRPKVYKDDNHKPEMAVAISEFEALSGFVTTEELLEAFANIPELRATIGESTTARVEAAHKAGEDPKAPFKDAFTKLMTCDPAIVKDQIGSLVARLHAKQPDLSAKEQLVLRLQGQYPDDVGILSVYFLNLIVLQPGEAIFMAANEPHAYLSGECAEVMATSDNVVRAGLTPKLRDTDILCDMLTYNQGLPTLLKGDPRDACSKHYAPPFDEFEMDIIHLSANGSYTIPAAAGPSMLLVHKGAGSAQAAMPAQLSDLAEDPSAWNGPIKRGDIFFVAAGSSVKLEGHIAEDLTIMRCGCSSDIFK</sequence>
<feature type="binding site" evidence="9">
    <location>
        <position position="104"/>
    </location>
    <ligand>
        <name>Zn(2+)</name>
        <dbReference type="ChEBI" id="CHEBI:29105"/>
    </ligand>
</feature>
<evidence type="ECO:0000256" key="2">
    <source>
        <dbReference type="ARBA" id="ARBA00004666"/>
    </source>
</evidence>
<dbReference type="PANTHER" id="PTHR10309">
    <property type="entry name" value="MANNOSE-6-PHOSPHATE ISOMERASE"/>
    <property type="match status" value="1"/>
</dbReference>
<dbReference type="Pfam" id="PF20512">
    <property type="entry name" value="PMI_typeI_hel"/>
    <property type="match status" value="1"/>
</dbReference>
<comment type="cofactor">
    <cofactor evidence="9">
        <name>Zn(2+)</name>
        <dbReference type="ChEBI" id="CHEBI:29105"/>
    </cofactor>
    <text evidence="9">Binds 1 zinc ion per subunit.</text>
</comment>
<dbReference type="InterPro" id="IPR001250">
    <property type="entry name" value="Man6P_Isoase-1"/>
</dbReference>
<dbReference type="GO" id="GO:0005975">
    <property type="term" value="P:carbohydrate metabolic process"/>
    <property type="evidence" value="ECO:0007669"/>
    <property type="project" value="InterPro"/>
</dbReference>
<evidence type="ECO:0000256" key="8">
    <source>
        <dbReference type="PIRSR" id="PIRSR001480-1"/>
    </source>
</evidence>
<dbReference type="InterPro" id="IPR016305">
    <property type="entry name" value="Mannose-6-P_Isomerase"/>
</dbReference>
<feature type="binding site" evidence="9">
    <location>
        <position position="102"/>
    </location>
    <ligand>
        <name>Zn(2+)</name>
        <dbReference type="ChEBI" id="CHEBI:29105"/>
    </ligand>
</feature>
<comment type="catalytic activity">
    <reaction evidence="1">
        <text>D-mannose 6-phosphate = D-fructose 6-phosphate</text>
        <dbReference type="Rhea" id="RHEA:12356"/>
        <dbReference type="ChEBI" id="CHEBI:58735"/>
        <dbReference type="ChEBI" id="CHEBI:61527"/>
        <dbReference type="EC" id="5.3.1.8"/>
    </reaction>
</comment>
<keyword evidence="6 9" id="KW-0862">Zinc</keyword>
<dbReference type="Proteomes" id="UP001190700">
    <property type="component" value="Unassembled WGS sequence"/>
</dbReference>
<dbReference type="GO" id="GO:0004476">
    <property type="term" value="F:mannose-6-phosphate isomerase activity"/>
    <property type="evidence" value="ECO:0007669"/>
    <property type="project" value="UniProtKB-EC"/>
</dbReference>
<reference evidence="12 13" key="1">
    <citation type="journal article" date="2015" name="Genome Biol. Evol.">
        <title>Comparative Genomics of a Bacterivorous Green Alga Reveals Evolutionary Causalities and Consequences of Phago-Mixotrophic Mode of Nutrition.</title>
        <authorList>
            <person name="Burns J.A."/>
            <person name="Paasch A."/>
            <person name="Narechania A."/>
            <person name="Kim E."/>
        </authorList>
    </citation>
    <scope>NUCLEOTIDE SEQUENCE [LARGE SCALE GENOMIC DNA]</scope>
    <source>
        <strain evidence="12 13">PLY_AMNH</strain>
    </source>
</reference>
<dbReference type="PROSITE" id="PS00965">
    <property type="entry name" value="PMI_I_1"/>
    <property type="match status" value="1"/>
</dbReference>
<dbReference type="GO" id="GO:0005829">
    <property type="term" value="C:cytosol"/>
    <property type="evidence" value="ECO:0007669"/>
    <property type="project" value="TreeGrafter"/>
</dbReference>
<feature type="active site" evidence="8">
    <location>
        <position position="282"/>
    </location>
</feature>
<comment type="pathway">
    <text evidence="2">Nucleotide-sugar biosynthesis; GDP-alpha-D-mannose biosynthesis; alpha-D-mannose 1-phosphate from D-fructose 6-phosphate: step 1/2.</text>
</comment>
<keyword evidence="7" id="KW-0413">Isomerase</keyword>
<evidence type="ECO:0000313" key="12">
    <source>
        <dbReference type="EMBL" id="KAK3281644.1"/>
    </source>
</evidence>
<keyword evidence="5 9" id="KW-0479">Metal-binding</keyword>
<dbReference type="PIRSF" id="PIRSF001480">
    <property type="entry name" value="Mannose-6-phosphate_isomerase"/>
    <property type="match status" value="1"/>
</dbReference>
<dbReference type="Gene3D" id="2.60.120.10">
    <property type="entry name" value="Jelly Rolls"/>
    <property type="match status" value="2"/>
</dbReference>
<proteinExistence type="inferred from homology"/>
<evidence type="ECO:0000256" key="1">
    <source>
        <dbReference type="ARBA" id="ARBA00000757"/>
    </source>
</evidence>
<dbReference type="Gene3D" id="1.10.441.10">
    <property type="entry name" value="Phosphomannose Isomerase, domain 2"/>
    <property type="match status" value="1"/>
</dbReference>
<organism evidence="12 13">
    <name type="scientific">Cymbomonas tetramitiformis</name>
    <dbReference type="NCBI Taxonomy" id="36881"/>
    <lineage>
        <taxon>Eukaryota</taxon>
        <taxon>Viridiplantae</taxon>
        <taxon>Chlorophyta</taxon>
        <taxon>Pyramimonadophyceae</taxon>
        <taxon>Pyramimonadales</taxon>
        <taxon>Pyramimonadaceae</taxon>
        <taxon>Cymbomonas</taxon>
    </lineage>
</organism>
<evidence type="ECO:0000256" key="6">
    <source>
        <dbReference type="ARBA" id="ARBA00022833"/>
    </source>
</evidence>
<comment type="similarity">
    <text evidence="3">Belongs to the mannose-6-phosphate isomerase type 1 family.</text>
</comment>
<protein>
    <recommendedName>
        <fullName evidence="4">mannose-6-phosphate isomerase</fullName>
        <ecNumber evidence="4">5.3.1.8</ecNumber>
    </recommendedName>
</protein>
<dbReference type="InterPro" id="IPR018050">
    <property type="entry name" value="Pmannose_isomerase-type1_CS"/>
</dbReference>
<dbReference type="EMBL" id="LGRX02003767">
    <property type="protein sequence ID" value="KAK3281644.1"/>
    <property type="molecule type" value="Genomic_DNA"/>
</dbReference>
<dbReference type="InterPro" id="IPR014710">
    <property type="entry name" value="RmlC-like_jellyroll"/>
</dbReference>
<evidence type="ECO:0000256" key="9">
    <source>
        <dbReference type="PIRSR" id="PIRSR001480-2"/>
    </source>
</evidence>
<dbReference type="GO" id="GO:0009298">
    <property type="term" value="P:GDP-mannose biosynthetic process"/>
    <property type="evidence" value="ECO:0007669"/>
    <property type="project" value="InterPro"/>
</dbReference>
<dbReference type="SUPFAM" id="SSF51182">
    <property type="entry name" value="RmlC-like cupins"/>
    <property type="match status" value="1"/>
</dbReference>
<dbReference type="InterPro" id="IPR011051">
    <property type="entry name" value="RmlC_Cupin_sf"/>
</dbReference>
<dbReference type="AlphaFoldDB" id="A0AAE0LEB6"/>
<evidence type="ECO:0000259" key="10">
    <source>
        <dbReference type="Pfam" id="PF20511"/>
    </source>
</evidence>
<evidence type="ECO:0000256" key="5">
    <source>
        <dbReference type="ARBA" id="ARBA00022723"/>
    </source>
</evidence>
<dbReference type="CDD" id="cd07011">
    <property type="entry name" value="cupin_PMI_type_I_N"/>
    <property type="match status" value="1"/>
</dbReference>